<evidence type="ECO:0000313" key="1">
    <source>
        <dbReference type="EMBL" id="KAA1174685.1"/>
    </source>
</evidence>
<sequence length="102" mass="11585">MEDKKVELSEVVVEDKKVELSEFVDRIRGSNPRLLSGLDDKQASLLVHRVLAIVSEEIDGLDEGVLRFPAIGKITLRKGEHKRGSEVFRVKRVVLRPRPIDE</sequence>
<evidence type="ECO:0008006" key="3">
    <source>
        <dbReference type="Google" id="ProtNLM"/>
    </source>
</evidence>
<keyword evidence="2" id="KW-1185">Reference proteome</keyword>
<dbReference type="Proteomes" id="UP000323161">
    <property type="component" value="Unassembled WGS sequence"/>
</dbReference>
<evidence type="ECO:0000313" key="2">
    <source>
        <dbReference type="Proteomes" id="UP000323161"/>
    </source>
</evidence>
<accession>A0A5B0VKP8</accession>
<proteinExistence type="predicted"/>
<dbReference type="AlphaFoldDB" id="A0A5B0VKP8"/>
<dbReference type="EMBL" id="VTUU01000002">
    <property type="protein sequence ID" value="KAA1174685.1"/>
    <property type="molecule type" value="Genomic_DNA"/>
</dbReference>
<organism evidence="1 2">
    <name type="scientific">Marinobacter salinexigens</name>
    <dbReference type="NCBI Taxonomy" id="2919747"/>
    <lineage>
        <taxon>Bacteria</taxon>
        <taxon>Pseudomonadati</taxon>
        <taxon>Pseudomonadota</taxon>
        <taxon>Gammaproteobacteria</taxon>
        <taxon>Pseudomonadales</taxon>
        <taxon>Marinobacteraceae</taxon>
        <taxon>Marinobacter</taxon>
    </lineage>
</organism>
<name>A0A5B0VKP8_9GAMM</name>
<protein>
    <recommendedName>
        <fullName evidence="3">DNA-binding protein</fullName>
    </recommendedName>
</protein>
<comment type="caution">
    <text evidence="1">The sequence shown here is derived from an EMBL/GenBank/DDBJ whole genome shotgun (WGS) entry which is preliminary data.</text>
</comment>
<dbReference type="RefSeq" id="WP_149599107.1">
    <property type="nucleotide sequence ID" value="NZ_VTUU01000002.1"/>
</dbReference>
<reference evidence="1 2" key="1">
    <citation type="submission" date="2019-08" db="EMBL/GenBank/DDBJ databases">
        <title>Marinobacter ZYF650 sp. nov., a marine bacterium isolated from seawater of the Mariana trench.</title>
        <authorList>
            <person name="Ahmad W."/>
        </authorList>
    </citation>
    <scope>NUCLEOTIDE SEQUENCE [LARGE SCALE GENOMIC DNA]</scope>
    <source>
        <strain evidence="1 2">ZYF650</strain>
    </source>
</reference>
<gene>
    <name evidence="1" type="ORF">FWJ25_04655</name>
</gene>